<protein>
    <submittedName>
        <fullName evidence="1">Uncharacterized protein</fullName>
    </submittedName>
</protein>
<organism evidence="1 2">
    <name type="scientific">Zarea fungicola</name>
    <dbReference type="NCBI Taxonomy" id="93591"/>
    <lineage>
        <taxon>Eukaryota</taxon>
        <taxon>Fungi</taxon>
        <taxon>Dikarya</taxon>
        <taxon>Ascomycota</taxon>
        <taxon>Pezizomycotina</taxon>
        <taxon>Sordariomycetes</taxon>
        <taxon>Hypocreomycetidae</taxon>
        <taxon>Hypocreales</taxon>
        <taxon>Cordycipitaceae</taxon>
        <taxon>Zarea</taxon>
    </lineage>
</organism>
<dbReference type="EMBL" id="JANJQO010002202">
    <property type="protein sequence ID" value="KAJ2967740.1"/>
    <property type="molecule type" value="Genomic_DNA"/>
</dbReference>
<proteinExistence type="predicted"/>
<dbReference type="Proteomes" id="UP001143910">
    <property type="component" value="Unassembled WGS sequence"/>
</dbReference>
<comment type="caution">
    <text evidence="1">The sequence shown here is derived from an EMBL/GenBank/DDBJ whole genome shotgun (WGS) entry which is preliminary data.</text>
</comment>
<evidence type="ECO:0000313" key="2">
    <source>
        <dbReference type="Proteomes" id="UP001143910"/>
    </source>
</evidence>
<keyword evidence="2" id="KW-1185">Reference proteome</keyword>
<gene>
    <name evidence="1" type="ORF">NQ176_g9517</name>
</gene>
<accession>A0ACC1MLC2</accession>
<reference evidence="1" key="1">
    <citation type="submission" date="2022-08" db="EMBL/GenBank/DDBJ databases">
        <title>Genome Sequence of Lecanicillium fungicola.</title>
        <authorList>
            <person name="Buettner E."/>
        </authorList>
    </citation>
    <scope>NUCLEOTIDE SEQUENCE</scope>
    <source>
        <strain evidence="1">Babe33</strain>
    </source>
</reference>
<sequence length="70" mass="7636">MAYNHLKERLKPFFQQFADSGKAIGAEDIKEYFAKLRGDEQAIKEAGDNAAAAGGSGKDSDDTRHEQSGF</sequence>
<evidence type="ECO:0000313" key="1">
    <source>
        <dbReference type="EMBL" id="KAJ2967740.1"/>
    </source>
</evidence>
<name>A0ACC1MLC2_9HYPO</name>